<name>A0A2P2KFV3_RHIMU</name>
<dbReference type="PANTHER" id="PTHR12787:SF0">
    <property type="entry name" value="RIBOSOMAL RNA-PROCESSING PROTEIN 8"/>
    <property type="match status" value="1"/>
</dbReference>
<evidence type="ECO:0000256" key="5">
    <source>
        <dbReference type="ARBA" id="ARBA00022552"/>
    </source>
</evidence>
<dbReference type="AlphaFoldDB" id="A0A2P2KFV3"/>
<evidence type="ECO:0000256" key="7">
    <source>
        <dbReference type="ARBA" id="ARBA00022679"/>
    </source>
</evidence>
<evidence type="ECO:0000256" key="12">
    <source>
        <dbReference type="ARBA" id="ARBA00023242"/>
    </source>
</evidence>
<keyword evidence="5 13" id="KW-0698">rRNA processing</keyword>
<dbReference type="PANTHER" id="PTHR12787">
    <property type="entry name" value="RIBOSOMAL RNA-PROCESSING PROTEIN 8"/>
    <property type="match status" value="1"/>
</dbReference>
<dbReference type="InterPro" id="IPR029063">
    <property type="entry name" value="SAM-dependent_MTases_sf"/>
</dbReference>
<dbReference type="Gene3D" id="1.10.10.2150">
    <property type="entry name" value="Ribosomal RNA-processing protein 8, N-terminal domain"/>
    <property type="match status" value="1"/>
</dbReference>
<dbReference type="GO" id="GO:0006364">
    <property type="term" value="P:rRNA processing"/>
    <property type="evidence" value="ECO:0007669"/>
    <property type="project" value="UniProtKB-UniRule"/>
</dbReference>
<dbReference type="GO" id="GO:0005730">
    <property type="term" value="C:nucleolus"/>
    <property type="evidence" value="ECO:0007669"/>
    <property type="project" value="UniProtKB-SubCell"/>
</dbReference>
<keyword evidence="12 13" id="KW-0539">Nucleus</keyword>
<evidence type="ECO:0000256" key="8">
    <source>
        <dbReference type="ARBA" id="ARBA00022691"/>
    </source>
</evidence>
<feature type="compositionally biased region" description="Low complexity" evidence="14">
    <location>
        <begin position="53"/>
        <end position="62"/>
    </location>
</feature>
<dbReference type="GO" id="GO:0006325">
    <property type="term" value="P:chromatin organization"/>
    <property type="evidence" value="ECO:0007669"/>
    <property type="project" value="UniProtKB-KW"/>
</dbReference>
<evidence type="ECO:0000256" key="11">
    <source>
        <dbReference type="ARBA" id="ARBA00023163"/>
    </source>
</evidence>
<keyword evidence="9" id="KW-0156">Chromatin regulator</keyword>
<evidence type="ECO:0000256" key="2">
    <source>
        <dbReference type="ARBA" id="ARBA00006301"/>
    </source>
</evidence>
<dbReference type="CDD" id="cd02440">
    <property type="entry name" value="AdoMet_MTases"/>
    <property type="match status" value="1"/>
</dbReference>
<dbReference type="GO" id="GO:0008168">
    <property type="term" value="F:methyltransferase activity"/>
    <property type="evidence" value="ECO:0007669"/>
    <property type="project" value="UniProtKB-KW"/>
</dbReference>
<evidence type="ECO:0000256" key="9">
    <source>
        <dbReference type="ARBA" id="ARBA00022853"/>
    </source>
</evidence>
<accession>A0A2P2KFV3</accession>
<dbReference type="Gene3D" id="3.40.50.150">
    <property type="entry name" value="Vaccinia Virus protein VP39"/>
    <property type="match status" value="1"/>
</dbReference>
<keyword evidence="10" id="KW-0805">Transcription regulation</keyword>
<comment type="function">
    <text evidence="13">Probable methyltransferase required to silence rDNA.</text>
</comment>
<evidence type="ECO:0000256" key="4">
    <source>
        <dbReference type="ARBA" id="ARBA00022491"/>
    </source>
</evidence>
<reference evidence="15" key="1">
    <citation type="submission" date="2018-02" db="EMBL/GenBank/DDBJ databases">
        <title>Rhizophora mucronata_Transcriptome.</title>
        <authorList>
            <person name="Meera S.P."/>
            <person name="Sreeshan A."/>
            <person name="Augustine A."/>
        </authorList>
    </citation>
    <scope>NUCLEOTIDE SEQUENCE</scope>
    <source>
        <tissue evidence="15">Leaf</tissue>
    </source>
</reference>
<comment type="similarity">
    <text evidence="2 13">Belongs to the methyltransferase superfamily. RRP8 family.</text>
</comment>
<evidence type="ECO:0000313" key="15">
    <source>
        <dbReference type="EMBL" id="MBX04605.1"/>
    </source>
</evidence>
<evidence type="ECO:0000256" key="13">
    <source>
        <dbReference type="RuleBase" id="RU365074"/>
    </source>
</evidence>
<keyword evidence="7 13" id="KW-0808">Transferase</keyword>
<dbReference type="GO" id="GO:0032259">
    <property type="term" value="P:methylation"/>
    <property type="evidence" value="ECO:0007669"/>
    <property type="project" value="UniProtKB-KW"/>
</dbReference>
<dbReference type="Pfam" id="PF05148">
    <property type="entry name" value="Methyltransf_8"/>
    <property type="match status" value="1"/>
</dbReference>
<dbReference type="InterPro" id="IPR042036">
    <property type="entry name" value="RRP8_N"/>
</dbReference>
<keyword evidence="8 13" id="KW-0949">S-adenosyl-L-methionine</keyword>
<dbReference type="SUPFAM" id="SSF53335">
    <property type="entry name" value="S-adenosyl-L-methionine-dependent methyltransferases"/>
    <property type="match status" value="1"/>
</dbReference>
<comment type="subcellular location">
    <subcellularLocation>
        <location evidence="1 13">Nucleus</location>
        <location evidence="1 13">Nucleolus</location>
    </subcellularLocation>
</comment>
<dbReference type="EMBL" id="GGEC01024121">
    <property type="protein sequence ID" value="MBX04605.1"/>
    <property type="molecule type" value="Transcribed_RNA"/>
</dbReference>
<sequence length="293" mass="32984">MEEAKSRKRKRSKHHSKSQSRPKKNKPLQSCDKSKPQNYAAQENAEHENPVLAAASSSSSASKRSKSASFLEKMRAKLSGGHFRMINEKLYTCTGEEAHNYFKEDPSLFDMYHAGYQEQMSHWPEQPINVIVNWLKGHSPALIVADFGCGDACLAKNVNNKVFSFDLVSNNPSVVACDMSNTPLGASSVDVAVFCLSLMGTNYPSYIQEAHRVLKPSGWLLIAEVKSRFDPNNGGADPKRFSKAISNLGFALTLKDCSNKMFILLYFQKKENQSSERKEIHWPELKPCLYKRR</sequence>
<evidence type="ECO:0000256" key="6">
    <source>
        <dbReference type="ARBA" id="ARBA00022603"/>
    </source>
</evidence>
<evidence type="ECO:0000256" key="3">
    <source>
        <dbReference type="ARBA" id="ARBA00020203"/>
    </source>
</evidence>
<keyword evidence="11" id="KW-0804">Transcription</keyword>
<dbReference type="InterPro" id="IPR007823">
    <property type="entry name" value="RRP8"/>
</dbReference>
<keyword evidence="6 13" id="KW-0489">Methyltransferase</keyword>
<dbReference type="FunFam" id="3.40.50.150:FF:000068">
    <property type="entry name" value="Ribosomal RNA-processing protein 8"/>
    <property type="match status" value="1"/>
</dbReference>
<feature type="compositionally biased region" description="Basic residues" evidence="14">
    <location>
        <begin position="1"/>
        <end position="26"/>
    </location>
</feature>
<evidence type="ECO:0000256" key="10">
    <source>
        <dbReference type="ARBA" id="ARBA00023015"/>
    </source>
</evidence>
<evidence type="ECO:0000256" key="1">
    <source>
        <dbReference type="ARBA" id="ARBA00004604"/>
    </source>
</evidence>
<protein>
    <recommendedName>
        <fullName evidence="3 13">Ribosomal RNA-processing protein 8</fullName>
        <ecNumber evidence="13">2.1.1.-</ecNumber>
    </recommendedName>
</protein>
<proteinExistence type="inferred from homology"/>
<evidence type="ECO:0000256" key="14">
    <source>
        <dbReference type="SAM" id="MobiDB-lite"/>
    </source>
</evidence>
<feature type="region of interest" description="Disordered" evidence="14">
    <location>
        <begin position="1"/>
        <end position="65"/>
    </location>
</feature>
<dbReference type="EC" id="2.1.1.-" evidence="13"/>
<keyword evidence="4" id="KW-0678">Repressor</keyword>
<organism evidence="15">
    <name type="scientific">Rhizophora mucronata</name>
    <name type="common">Asiatic mangrove</name>
    <dbReference type="NCBI Taxonomy" id="61149"/>
    <lineage>
        <taxon>Eukaryota</taxon>
        <taxon>Viridiplantae</taxon>
        <taxon>Streptophyta</taxon>
        <taxon>Embryophyta</taxon>
        <taxon>Tracheophyta</taxon>
        <taxon>Spermatophyta</taxon>
        <taxon>Magnoliopsida</taxon>
        <taxon>eudicotyledons</taxon>
        <taxon>Gunneridae</taxon>
        <taxon>Pentapetalae</taxon>
        <taxon>rosids</taxon>
        <taxon>fabids</taxon>
        <taxon>Malpighiales</taxon>
        <taxon>Rhizophoraceae</taxon>
        <taxon>Rhizophora</taxon>
    </lineage>
</organism>
<dbReference type="FunFam" id="1.10.10.2150:FF:000001">
    <property type="entry name" value="Ribosomal RNA-processing protein 8"/>
    <property type="match status" value="1"/>
</dbReference>